<proteinExistence type="predicted"/>
<dbReference type="EMBL" id="BKZV01000001">
    <property type="protein sequence ID" value="GER82380.1"/>
    <property type="molecule type" value="Genomic_DNA"/>
</dbReference>
<accession>A0A5J4K6T4</accession>
<name>A0A5J4K6T4_9CHLR</name>
<dbReference type="Proteomes" id="UP000334820">
    <property type="component" value="Unassembled WGS sequence"/>
</dbReference>
<keyword evidence="1" id="KW-0732">Signal</keyword>
<evidence type="ECO:0000256" key="1">
    <source>
        <dbReference type="SAM" id="SignalP"/>
    </source>
</evidence>
<feature type="chain" id="PRO_5023889206" evidence="1">
    <location>
        <begin position="22"/>
        <end position="71"/>
    </location>
</feature>
<gene>
    <name evidence="2" type="ORF">KTAU_10170</name>
</gene>
<evidence type="ECO:0000313" key="2">
    <source>
        <dbReference type="EMBL" id="GER82380.1"/>
    </source>
</evidence>
<protein>
    <submittedName>
        <fullName evidence="2">Uncharacterized protein</fullName>
    </submittedName>
</protein>
<organism evidence="2 3">
    <name type="scientific">Thermogemmatispora aurantia</name>
    <dbReference type="NCBI Taxonomy" id="2045279"/>
    <lineage>
        <taxon>Bacteria</taxon>
        <taxon>Bacillati</taxon>
        <taxon>Chloroflexota</taxon>
        <taxon>Ktedonobacteria</taxon>
        <taxon>Thermogemmatisporales</taxon>
        <taxon>Thermogemmatisporaceae</taxon>
        <taxon>Thermogemmatispora</taxon>
    </lineage>
</organism>
<comment type="caution">
    <text evidence="2">The sequence shown here is derived from an EMBL/GenBank/DDBJ whole genome shotgun (WGS) entry which is preliminary data.</text>
</comment>
<reference evidence="2 3" key="1">
    <citation type="journal article" date="2019" name="Int. J. Syst. Evol. Microbiol.">
        <title>Thermogemmatispora aurantia sp. nov. and Thermogemmatispora argillosa sp. nov., within the class Ktedonobacteria, and emended description of the genus Thermogemmatispora.</title>
        <authorList>
            <person name="Zheng Y."/>
            <person name="Wang C.M."/>
            <person name="Sakai Y."/>
            <person name="Abe K."/>
            <person name="Yokota A."/>
            <person name="Yabe S."/>
        </authorList>
    </citation>
    <scope>NUCLEOTIDE SEQUENCE [LARGE SCALE GENOMIC DNA]</scope>
    <source>
        <strain evidence="2 3">A1-2</strain>
    </source>
</reference>
<feature type="signal peptide" evidence="1">
    <location>
        <begin position="1"/>
        <end position="21"/>
    </location>
</feature>
<keyword evidence="3" id="KW-1185">Reference proteome</keyword>
<evidence type="ECO:0000313" key="3">
    <source>
        <dbReference type="Proteomes" id="UP000334820"/>
    </source>
</evidence>
<dbReference type="AlphaFoldDB" id="A0A5J4K6T4"/>
<sequence>MAEPKLSLVAALVGLWLPAPASRQVQQAPQVSAVPCSRQDQMHVAKLMPEIALLQCRSIGPLQMLASSQRL</sequence>